<evidence type="ECO:0000256" key="7">
    <source>
        <dbReference type="PROSITE-ProRule" id="PRU00176"/>
    </source>
</evidence>
<dbReference type="Proteomes" id="UP001515480">
    <property type="component" value="Unassembled WGS sequence"/>
</dbReference>
<dbReference type="GO" id="GO:0003755">
    <property type="term" value="F:peptidyl-prolyl cis-trans isomerase activity"/>
    <property type="evidence" value="ECO:0007669"/>
    <property type="project" value="UniProtKB-UniRule"/>
</dbReference>
<evidence type="ECO:0000256" key="2">
    <source>
        <dbReference type="ARBA" id="ARBA00004123"/>
    </source>
</evidence>
<dbReference type="SUPFAM" id="SSF50891">
    <property type="entry name" value="Cyclophilin-like"/>
    <property type="match status" value="1"/>
</dbReference>
<feature type="region of interest" description="Disordered" evidence="9">
    <location>
        <begin position="165"/>
        <end position="184"/>
    </location>
</feature>
<evidence type="ECO:0000256" key="4">
    <source>
        <dbReference type="ARBA" id="ARBA00023110"/>
    </source>
</evidence>
<dbReference type="PANTHER" id="PTHR45843">
    <property type="entry name" value="PEPTIDYL-PROLYL CIS-TRANS ISOMERASE-LIKE 4"/>
    <property type="match status" value="1"/>
</dbReference>
<dbReference type="PROSITE" id="PS50072">
    <property type="entry name" value="CSA_PPIASE_2"/>
    <property type="match status" value="1"/>
</dbReference>
<accession>A0AB34K390</accession>
<evidence type="ECO:0000259" key="11">
    <source>
        <dbReference type="PROSITE" id="PS50102"/>
    </source>
</evidence>
<gene>
    <name evidence="12" type="ORF">AB1Y20_010031</name>
</gene>
<evidence type="ECO:0000256" key="5">
    <source>
        <dbReference type="ARBA" id="ARBA00023235"/>
    </source>
</evidence>
<feature type="domain" description="PPIase cyclophilin-type" evidence="10">
    <location>
        <begin position="10"/>
        <end position="161"/>
    </location>
</feature>
<dbReference type="InterPro" id="IPR035542">
    <property type="entry name" value="CRIP"/>
</dbReference>
<dbReference type="GO" id="GO:0003723">
    <property type="term" value="F:RNA binding"/>
    <property type="evidence" value="ECO:0007669"/>
    <property type="project" value="UniProtKB-UniRule"/>
</dbReference>
<dbReference type="InterPro" id="IPR035979">
    <property type="entry name" value="RBD_domain_sf"/>
</dbReference>
<feature type="compositionally biased region" description="Basic and acidic residues" evidence="9">
    <location>
        <begin position="480"/>
        <end position="538"/>
    </location>
</feature>
<keyword evidence="13" id="KW-1185">Reference proteome</keyword>
<reference evidence="12 13" key="1">
    <citation type="journal article" date="2024" name="Science">
        <title>Giant polyketide synthase enzymes in the biosynthesis of giant marine polyether toxins.</title>
        <authorList>
            <person name="Fallon T.R."/>
            <person name="Shende V.V."/>
            <person name="Wierzbicki I.H."/>
            <person name="Pendleton A.L."/>
            <person name="Watervoot N.F."/>
            <person name="Auber R.P."/>
            <person name="Gonzalez D.J."/>
            <person name="Wisecaver J.H."/>
            <person name="Moore B.S."/>
        </authorList>
    </citation>
    <scope>NUCLEOTIDE SEQUENCE [LARGE SCALE GENOMIC DNA]</scope>
    <source>
        <strain evidence="12 13">12B1</strain>
    </source>
</reference>
<dbReference type="InterPro" id="IPR000504">
    <property type="entry name" value="RRM_dom"/>
</dbReference>
<dbReference type="InterPro" id="IPR002130">
    <property type="entry name" value="Cyclophilin-type_PPIase_dom"/>
</dbReference>
<evidence type="ECO:0000256" key="8">
    <source>
        <dbReference type="RuleBase" id="RU365081"/>
    </source>
</evidence>
<feature type="region of interest" description="Disordered" evidence="9">
    <location>
        <begin position="407"/>
        <end position="538"/>
    </location>
</feature>
<proteinExistence type="inferred from homology"/>
<keyword evidence="4 8" id="KW-0697">Rotamase</keyword>
<dbReference type="FunFam" id="2.40.100.10:FF:000015">
    <property type="entry name" value="Peptidyl-prolyl cis-trans isomerase"/>
    <property type="match status" value="1"/>
</dbReference>
<organism evidence="12 13">
    <name type="scientific">Prymnesium parvum</name>
    <name type="common">Toxic golden alga</name>
    <dbReference type="NCBI Taxonomy" id="97485"/>
    <lineage>
        <taxon>Eukaryota</taxon>
        <taxon>Haptista</taxon>
        <taxon>Haptophyta</taxon>
        <taxon>Prymnesiophyceae</taxon>
        <taxon>Prymnesiales</taxon>
        <taxon>Prymnesiaceae</taxon>
        <taxon>Prymnesium</taxon>
    </lineage>
</organism>
<dbReference type="SMART" id="SM00360">
    <property type="entry name" value="RRM"/>
    <property type="match status" value="1"/>
</dbReference>
<dbReference type="PANTHER" id="PTHR45843:SF1">
    <property type="entry name" value="PEPTIDYL-PROLYL CIS-TRANS ISOMERASE-LIKE 4"/>
    <property type="match status" value="1"/>
</dbReference>
<dbReference type="AlphaFoldDB" id="A0AB34K390"/>
<dbReference type="GO" id="GO:0005634">
    <property type="term" value="C:nucleus"/>
    <property type="evidence" value="ECO:0007669"/>
    <property type="project" value="UniProtKB-SubCell"/>
</dbReference>
<keyword evidence="3 7" id="KW-0694">RNA-binding</keyword>
<dbReference type="EC" id="5.2.1.8" evidence="8"/>
<name>A0AB34K390_PRYPA</name>
<evidence type="ECO:0000259" key="10">
    <source>
        <dbReference type="PROSITE" id="PS50072"/>
    </source>
</evidence>
<evidence type="ECO:0000313" key="12">
    <source>
        <dbReference type="EMBL" id="KAL1528696.1"/>
    </source>
</evidence>
<comment type="function">
    <text evidence="8">PPIases accelerate the folding of proteins. It catalyzes the cis-trans isomerization of proline imidic peptide bonds in oligopeptides.</text>
</comment>
<dbReference type="PROSITE" id="PS50102">
    <property type="entry name" value="RRM"/>
    <property type="match status" value="1"/>
</dbReference>
<evidence type="ECO:0000256" key="6">
    <source>
        <dbReference type="ARBA" id="ARBA00023242"/>
    </source>
</evidence>
<comment type="subcellular location">
    <subcellularLocation>
        <location evidence="2 8">Nucleus</location>
    </subcellularLocation>
</comment>
<sequence>MSVLLETSKGDVVIDLFCDECPIACKNFLKLCKTKYYNYSLFHKVVPGTVILTGDPTGTGTGGSSIYGELYGEQARFFEDEIHRKLRHEQPGCVSMANTGPNTNASQFFITAAADQTHLDDKYTLFGMVAEGLEVVQAISNAYADADGRPYQNIRIRHTIILDDPFDDPPGLQVPDASPGPSEHVLRQDRERLADGEEAEEEQRSAEEIEEALQAKAAASRAQVLEMLGDIPDADIPPPDNVLFVCKLNPVTEDEDLDLIFGRFGEIKSCQVIRDYKTGDSLNYAFVEFEDVASCTQAYFKMDGALIDDRRIKVDFSQSVSKLWNKARRREAMPSFDANELKPQVPTDVVVGARGRRGRGGQLIVVPACCSGARPLRRERNGPAIGVARGACGASVFASKDACFKCKTPRSAQASRPTDGRSGEGSDRKRGRDGDRGSEAERLEERERHRDHHKTDRPHKEEKYHKDKHHKGDKHHKDKHYKDDKHHKDKHYKDDKLRDDRHSKEERRSRDSSFHYDKHRRDDRDNREKDRYRDRRGE</sequence>
<comment type="similarity">
    <text evidence="8">Belongs to the cyclophilin-type PPIase family. PPIL4 subfamily.</text>
</comment>
<dbReference type="CDD" id="cd01921">
    <property type="entry name" value="cyclophilin_RRM"/>
    <property type="match status" value="1"/>
</dbReference>
<dbReference type="EMBL" id="JBGBPQ010000002">
    <property type="protein sequence ID" value="KAL1528696.1"/>
    <property type="molecule type" value="Genomic_DNA"/>
</dbReference>
<dbReference type="InterPro" id="IPR012677">
    <property type="entry name" value="Nucleotide-bd_a/b_plait_sf"/>
</dbReference>
<protein>
    <recommendedName>
        <fullName evidence="8">Peptidyl-prolyl cis-trans isomerase</fullName>
        <shortName evidence="8">PPIase</shortName>
        <ecNumber evidence="8">5.2.1.8</ecNumber>
    </recommendedName>
</protein>
<dbReference type="CDD" id="cd12235">
    <property type="entry name" value="RRM_PPIL4"/>
    <property type="match status" value="1"/>
</dbReference>
<evidence type="ECO:0000256" key="3">
    <source>
        <dbReference type="ARBA" id="ARBA00022884"/>
    </source>
</evidence>
<dbReference type="Gene3D" id="3.30.70.330">
    <property type="match status" value="1"/>
</dbReference>
<evidence type="ECO:0000256" key="1">
    <source>
        <dbReference type="ARBA" id="ARBA00000971"/>
    </source>
</evidence>
<comment type="catalytic activity">
    <reaction evidence="1 8">
        <text>[protein]-peptidylproline (omega=180) = [protein]-peptidylproline (omega=0)</text>
        <dbReference type="Rhea" id="RHEA:16237"/>
        <dbReference type="Rhea" id="RHEA-COMP:10747"/>
        <dbReference type="Rhea" id="RHEA-COMP:10748"/>
        <dbReference type="ChEBI" id="CHEBI:83833"/>
        <dbReference type="ChEBI" id="CHEBI:83834"/>
        <dbReference type="EC" id="5.2.1.8"/>
    </reaction>
</comment>
<keyword evidence="5 8" id="KW-0413">Isomerase</keyword>
<dbReference type="Pfam" id="PF00160">
    <property type="entry name" value="Pro_isomerase"/>
    <property type="match status" value="1"/>
</dbReference>
<dbReference type="PRINTS" id="PR00153">
    <property type="entry name" value="CSAPPISMRASE"/>
</dbReference>
<feature type="domain" description="RRM" evidence="11">
    <location>
        <begin position="241"/>
        <end position="319"/>
    </location>
</feature>
<dbReference type="Gene3D" id="2.40.100.10">
    <property type="entry name" value="Cyclophilin-like"/>
    <property type="match status" value="1"/>
</dbReference>
<dbReference type="SUPFAM" id="SSF54928">
    <property type="entry name" value="RNA-binding domain, RBD"/>
    <property type="match status" value="1"/>
</dbReference>
<evidence type="ECO:0000313" key="13">
    <source>
        <dbReference type="Proteomes" id="UP001515480"/>
    </source>
</evidence>
<feature type="compositionally biased region" description="Basic and acidic residues" evidence="9">
    <location>
        <begin position="418"/>
        <end position="448"/>
    </location>
</feature>
<dbReference type="InterPro" id="IPR035538">
    <property type="entry name" value="Cyclophilin_PPIL4"/>
</dbReference>
<dbReference type="Pfam" id="PF00076">
    <property type="entry name" value="RRM_1"/>
    <property type="match status" value="1"/>
</dbReference>
<dbReference type="InterPro" id="IPR029000">
    <property type="entry name" value="Cyclophilin-like_dom_sf"/>
</dbReference>
<feature type="compositionally biased region" description="Basic residues" evidence="9">
    <location>
        <begin position="466"/>
        <end position="479"/>
    </location>
</feature>
<keyword evidence="6 8" id="KW-0539">Nucleus</keyword>
<evidence type="ECO:0000256" key="9">
    <source>
        <dbReference type="SAM" id="MobiDB-lite"/>
    </source>
</evidence>
<comment type="caution">
    <text evidence="12">The sequence shown here is derived from an EMBL/GenBank/DDBJ whole genome shotgun (WGS) entry which is preliminary data.</text>
</comment>